<dbReference type="Proteomes" id="UP000006250">
    <property type="component" value="Unassembled WGS sequence"/>
</dbReference>
<accession>E1JV39</accession>
<name>E1JV39_SOLFR</name>
<dbReference type="RefSeq" id="WP_005992584.1">
    <property type="nucleotide sequence ID" value="NZ_AECZ01000008.1"/>
</dbReference>
<comment type="caution">
    <text evidence="2">The sequence shown here is derived from an EMBL/GenBank/DDBJ whole genome shotgun (WGS) entry which is preliminary data.</text>
</comment>
<evidence type="ECO:0000313" key="3">
    <source>
        <dbReference type="Proteomes" id="UP000006250"/>
    </source>
</evidence>
<feature type="compositionally biased region" description="Basic and acidic residues" evidence="1">
    <location>
        <begin position="1"/>
        <end position="28"/>
    </location>
</feature>
<dbReference type="EMBL" id="AECZ01000008">
    <property type="protein sequence ID" value="EFL51633.1"/>
    <property type="molecule type" value="Genomic_DNA"/>
</dbReference>
<feature type="region of interest" description="Disordered" evidence="1">
    <location>
        <begin position="1"/>
        <end position="30"/>
    </location>
</feature>
<proteinExistence type="predicted"/>
<reference evidence="2 3" key="1">
    <citation type="submission" date="2010-08" db="EMBL/GenBank/DDBJ databases">
        <title>The draft genome of Desulfovibrio fructosovorans JJ.</title>
        <authorList>
            <consortium name="US DOE Joint Genome Institute (JGI-PGF)"/>
            <person name="Lucas S."/>
            <person name="Copeland A."/>
            <person name="Lapidus A."/>
            <person name="Cheng J.-F."/>
            <person name="Bruce D."/>
            <person name="Goodwin L."/>
            <person name="Pitluck S."/>
            <person name="Land M.L."/>
            <person name="Hauser L."/>
            <person name="Chang Y.-J."/>
            <person name="Jeffries C."/>
            <person name="Wall J.D."/>
            <person name="Stahl D.A."/>
            <person name="Arkin A.P."/>
            <person name="Dehal P."/>
            <person name="Stolyar S.M."/>
            <person name="Hazen T.C."/>
            <person name="Woyke T.J."/>
        </authorList>
    </citation>
    <scope>NUCLEOTIDE SEQUENCE [LARGE SCALE GENOMIC DNA]</scope>
    <source>
        <strain evidence="2 3">JJ</strain>
    </source>
</reference>
<sequence>MAETGKPDDKPPGRPRELSPREDRREAFARITAGNPVDAATRRAFLEARMAMIRADARLSPEEKEEAVAALARQLDAE</sequence>
<organism evidence="2 3">
    <name type="scientific">Solidesulfovibrio fructosivorans JJ]</name>
    <dbReference type="NCBI Taxonomy" id="596151"/>
    <lineage>
        <taxon>Bacteria</taxon>
        <taxon>Pseudomonadati</taxon>
        <taxon>Thermodesulfobacteriota</taxon>
        <taxon>Desulfovibrionia</taxon>
        <taxon>Desulfovibrionales</taxon>
        <taxon>Desulfovibrionaceae</taxon>
        <taxon>Solidesulfovibrio</taxon>
    </lineage>
</organism>
<gene>
    <name evidence="2" type="ORF">DesfrDRAFT_1488</name>
</gene>
<dbReference type="AlphaFoldDB" id="E1JV39"/>
<evidence type="ECO:0000313" key="2">
    <source>
        <dbReference type="EMBL" id="EFL51633.1"/>
    </source>
</evidence>
<keyword evidence="3" id="KW-1185">Reference proteome</keyword>
<evidence type="ECO:0000256" key="1">
    <source>
        <dbReference type="SAM" id="MobiDB-lite"/>
    </source>
</evidence>
<protein>
    <submittedName>
        <fullName evidence="2">Uncharacterized protein</fullName>
    </submittedName>
</protein>